<dbReference type="PANTHER" id="PTHR38469">
    <property type="entry name" value="PERIPLASMIC PEPTIDASE SUBFAMILY S1B"/>
    <property type="match status" value="1"/>
</dbReference>
<accession>A0A1E7FFS4</accession>
<dbReference type="OrthoDB" id="188521at2759"/>
<dbReference type="GO" id="GO:0008239">
    <property type="term" value="F:dipeptidyl-peptidase activity"/>
    <property type="evidence" value="ECO:0007669"/>
    <property type="project" value="InterPro"/>
</dbReference>
<protein>
    <recommendedName>
        <fullName evidence="9">Serine protease</fullName>
    </recommendedName>
</protein>
<proteinExistence type="inferred from homology"/>
<feature type="region of interest" description="Disordered" evidence="6">
    <location>
        <begin position="36"/>
        <end position="56"/>
    </location>
</feature>
<dbReference type="Proteomes" id="UP000095751">
    <property type="component" value="Unassembled WGS sequence"/>
</dbReference>
<dbReference type="AlphaFoldDB" id="A0A1E7FFS4"/>
<dbReference type="EMBL" id="KV784358">
    <property type="protein sequence ID" value="OEU17022.1"/>
    <property type="molecule type" value="Genomic_DNA"/>
</dbReference>
<evidence type="ECO:0000256" key="1">
    <source>
        <dbReference type="ARBA" id="ARBA00010491"/>
    </source>
</evidence>
<dbReference type="KEGG" id="fcy:FRACYDRAFT_239623"/>
<keyword evidence="5" id="KW-0378">Hydrolase</keyword>
<dbReference type="InterPro" id="IPR019500">
    <property type="entry name" value="Pep_S46"/>
</dbReference>
<dbReference type="Pfam" id="PF10459">
    <property type="entry name" value="Peptidase_S46"/>
    <property type="match status" value="1"/>
</dbReference>
<keyword evidence="2" id="KW-0031">Aminopeptidase</keyword>
<evidence type="ECO:0000256" key="6">
    <source>
        <dbReference type="SAM" id="MobiDB-lite"/>
    </source>
</evidence>
<evidence type="ECO:0000256" key="4">
    <source>
        <dbReference type="ARBA" id="ARBA00022729"/>
    </source>
</evidence>
<keyword evidence="8" id="KW-1185">Reference proteome</keyword>
<dbReference type="GO" id="GO:0070009">
    <property type="term" value="F:serine-type aminopeptidase activity"/>
    <property type="evidence" value="ECO:0007669"/>
    <property type="project" value="InterPro"/>
</dbReference>
<evidence type="ECO:0000256" key="2">
    <source>
        <dbReference type="ARBA" id="ARBA00022438"/>
    </source>
</evidence>
<dbReference type="PANTHER" id="PTHR38469:SF1">
    <property type="entry name" value="PERIPLASMIC PEPTIDASE SUBFAMILY S1B"/>
    <property type="match status" value="1"/>
</dbReference>
<evidence type="ECO:0000313" key="8">
    <source>
        <dbReference type="Proteomes" id="UP000095751"/>
    </source>
</evidence>
<reference evidence="7 8" key="1">
    <citation type="submission" date="2016-09" db="EMBL/GenBank/DDBJ databases">
        <title>Extensive genetic diversity and differential bi-allelic expression allows diatom success in the polar Southern Ocean.</title>
        <authorList>
            <consortium name="DOE Joint Genome Institute"/>
            <person name="Mock T."/>
            <person name="Otillar R.P."/>
            <person name="Strauss J."/>
            <person name="Dupont C."/>
            <person name="Frickenhaus S."/>
            <person name="Maumus F."/>
            <person name="Mcmullan M."/>
            <person name="Sanges R."/>
            <person name="Schmutz J."/>
            <person name="Toseland A."/>
            <person name="Valas R."/>
            <person name="Veluchamy A."/>
            <person name="Ward B.J."/>
            <person name="Allen A."/>
            <person name="Barry K."/>
            <person name="Falciatore A."/>
            <person name="Ferrante M."/>
            <person name="Fortunato A.E."/>
            <person name="Gloeckner G."/>
            <person name="Gruber A."/>
            <person name="Hipkin R."/>
            <person name="Janech M."/>
            <person name="Kroth P."/>
            <person name="Leese F."/>
            <person name="Lindquist E."/>
            <person name="Lyon B.R."/>
            <person name="Martin J."/>
            <person name="Mayer C."/>
            <person name="Parker M."/>
            <person name="Quesneville H."/>
            <person name="Raymond J."/>
            <person name="Uhlig C."/>
            <person name="Valentin K.U."/>
            <person name="Worden A.Z."/>
            <person name="Armbrust E.V."/>
            <person name="Bowler C."/>
            <person name="Green B."/>
            <person name="Moulton V."/>
            <person name="Van Oosterhout C."/>
            <person name="Grigoriev I."/>
        </authorList>
    </citation>
    <scope>NUCLEOTIDE SEQUENCE [LARGE SCALE GENOMIC DNA]</scope>
    <source>
        <strain evidence="7 8">CCMP1102</strain>
    </source>
</reference>
<keyword evidence="3" id="KW-0645">Protease</keyword>
<evidence type="ECO:0008006" key="9">
    <source>
        <dbReference type="Google" id="ProtNLM"/>
    </source>
</evidence>
<name>A0A1E7FFS4_9STRA</name>
<evidence type="ECO:0000256" key="3">
    <source>
        <dbReference type="ARBA" id="ARBA00022670"/>
    </source>
</evidence>
<sequence length="282" mass="31379">MSMSPRFRTWPITATRSIEPQLRSMGLKIPAKWIDGTSATSGDDDDKDGEVNGKSQRHTYLSDALVSVGPAGRGGTGSFVSNEGLIMTNWHVAYDAVRQASLQSNGVDYVEEGFVARTRTEELQGPNYEVWITKSCRDVSEQVVSVIASEVDPLVRANRVRDVMQDIASQAQKESESEGEGEGEGGGIRCDVQEMLPNESYVLFTYERLRDVRIVYVPPKSLGNFGGDADNFEWPRHTADFTLLRAYVGQDGSAAEYSPDDVPYEDREKNFSYLFGYLELIF</sequence>
<evidence type="ECO:0000313" key="7">
    <source>
        <dbReference type="EMBL" id="OEU17022.1"/>
    </source>
</evidence>
<keyword evidence="4" id="KW-0732">Signal</keyword>
<organism evidence="7 8">
    <name type="scientific">Fragilariopsis cylindrus CCMP1102</name>
    <dbReference type="NCBI Taxonomy" id="635003"/>
    <lineage>
        <taxon>Eukaryota</taxon>
        <taxon>Sar</taxon>
        <taxon>Stramenopiles</taxon>
        <taxon>Ochrophyta</taxon>
        <taxon>Bacillariophyta</taxon>
        <taxon>Bacillariophyceae</taxon>
        <taxon>Bacillariophycidae</taxon>
        <taxon>Bacillariales</taxon>
        <taxon>Bacillariaceae</taxon>
        <taxon>Fragilariopsis</taxon>
    </lineage>
</organism>
<dbReference type="SUPFAM" id="SSF50494">
    <property type="entry name" value="Trypsin-like serine proteases"/>
    <property type="match status" value="1"/>
</dbReference>
<dbReference type="InterPro" id="IPR009003">
    <property type="entry name" value="Peptidase_S1_PA"/>
</dbReference>
<feature type="region of interest" description="Disordered" evidence="6">
    <location>
        <begin position="168"/>
        <end position="189"/>
    </location>
</feature>
<evidence type="ECO:0000256" key="5">
    <source>
        <dbReference type="ARBA" id="ARBA00022801"/>
    </source>
</evidence>
<comment type="similarity">
    <text evidence="1">Belongs to the peptidase S46 family.</text>
</comment>
<dbReference type="InParanoid" id="A0A1E7FFS4"/>
<gene>
    <name evidence="7" type="ORF">FRACYDRAFT_239623</name>
</gene>
<dbReference type="GO" id="GO:0006508">
    <property type="term" value="P:proteolysis"/>
    <property type="evidence" value="ECO:0007669"/>
    <property type="project" value="UniProtKB-KW"/>
</dbReference>